<dbReference type="EMBL" id="CP106878">
    <property type="protein sequence ID" value="WAA11008.1"/>
    <property type="molecule type" value="Genomic_DNA"/>
</dbReference>
<dbReference type="Proteomes" id="UP001164718">
    <property type="component" value="Chromosome"/>
</dbReference>
<dbReference type="CDD" id="cd14726">
    <property type="entry name" value="TraB_PrgY-like"/>
    <property type="match status" value="1"/>
</dbReference>
<keyword evidence="1" id="KW-1133">Transmembrane helix</keyword>
<dbReference type="RefSeq" id="WP_275418824.1">
    <property type="nucleotide sequence ID" value="NZ_CP106878.1"/>
</dbReference>
<feature type="transmembrane region" description="Helical" evidence="1">
    <location>
        <begin position="247"/>
        <end position="265"/>
    </location>
</feature>
<reference evidence="2" key="1">
    <citation type="submission" date="2022-09" db="EMBL/GenBank/DDBJ databases">
        <title>Complete Genomes of Fervidibacillus albus and Fervidibacillus halotolerans isolated from tidal flat sediments.</title>
        <authorList>
            <person name="Kwon K.K."/>
            <person name="Yang S.-H."/>
            <person name="Park M.J."/>
            <person name="Oh H.-M."/>
        </authorList>
    </citation>
    <scope>NUCLEOTIDE SEQUENCE</scope>
    <source>
        <strain evidence="2">MEBiC13591</strain>
    </source>
</reference>
<feature type="transmembrane region" description="Helical" evidence="1">
    <location>
        <begin position="285"/>
        <end position="305"/>
    </location>
</feature>
<protein>
    <submittedName>
        <fullName evidence="2">TraB/GumN family protein</fullName>
    </submittedName>
</protein>
<evidence type="ECO:0000313" key="2">
    <source>
        <dbReference type="EMBL" id="WAA11008.1"/>
    </source>
</evidence>
<gene>
    <name evidence="2" type="ORF">OE104_06790</name>
</gene>
<evidence type="ECO:0000313" key="3">
    <source>
        <dbReference type="Proteomes" id="UP001164718"/>
    </source>
</evidence>
<feature type="transmembrane region" description="Helical" evidence="1">
    <location>
        <begin position="358"/>
        <end position="385"/>
    </location>
</feature>
<sequence length="388" mass="43441">MNEEHITRLVIDEKEYILIGTAHVSKTSAELVKRTIEAEQPDSVCIELDQQRYASIENGTKWKEMDIFQIIKEKKATLLLMNLALSSFQKRMANQFGIKPGQEMIQGIESAKEVGAKLVLADRNIQTTFSRIWHQLDWKGKSFLLMEVIGGIFSKETITEEELEKLKSEDMINSVLQEFTEHFPKLKKPLIDERDEYLAEKIKKAPGKKVVAVLGAAHVPGVLREIEKEHDLKKLTEVPSKSKKPKIIAWAIPLLIIGLIAYSFITNPSTGLQQMLSWLLWNGTLSAIGAAVAFAHPLAILTAFVAAPITSLNPFLAAGWFAGFVQAIVRKPNVEDFEKISDDVTTVKGFWRNKVTRILLIVILANVGSSLGTFIGGADVVRLFFKQF</sequence>
<dbReference type="InterPro" id="IPR005230">
    <property type="entry name" value="TraB_bac"/>
</dbReference>
<dbReference type="InterPro" id="IPR046345">
    <property type="entry name" value="TraB_PrgY-like"/>
</dbReference>
<dbReference type="InterPro" id="IPR002816">
    <property type="entry name" value="TraB/PrgY/GumN_fam"/>
</dbReference>
<dbReference type="AlphaFoldDB" id="A0A9E8LWI3"/>
<dbReference type="NCBIfam" id="TIGR00261">
    <property type="entry name" value="traB"/>
    <property type="match status" value="1"/>
</dbReference>
<keyword evidence="3" id="KW-1185">Reference proteome</keyword>
<proteinExistence type="predicted"/>
<accession>A0A9E8LWI3</accession>
<dbReference type="Pfam" id="PF01963">
    <property type="entry name" value="TraB_PrgY_gumN"/>
    <property type="match status" value="1"/>
</dbReference>
<keyword evidence="1" id="KW-0812">Transmembrane</keyword>
<dbReference type="PANTHER" id="PTHR21530">
    <property type="entry name" value="PHEROMONE SHUTDOWN PROTEIN"/>
    <property type="match status" value="1"/>
</dbReference>
<organism evidence="2 3">
    <name type="scientific">Fervidibacillus albus</name>
    <dbReference type="NCBI Taxonomy" id="2980026"/>
    <lineage>
        <taxon>Bacteria</taxon>
        <taxon>Bacillati</taxon>
        <taxon>Bacillota</taxon>
        <taxon>Bacilli</taxon>
        <taxon>Bacillales</taxon>
        <taxon>Bacillaceae</taxon>
        <taxon>Fervidibacillus</taxon>
    </lineage>
</organism>
<dbReference type="PANTHER" id="PTHR21530:SF7">
    <property type="entry name" value="TRAB DOMAIN-CONTAINING PROTEIN"/>
    <property type="match status" value="1"/>
</dbReference>
<dbReference type="KEGG" id="faf:OE104_06790"/>
<feature type="transmembrane region" description="Helical" evidence="1">
    <location>
        <begin position="312"/>
        <end position="329"/>
    </location>
</feature>
<name>A0A9E8LWI3_9BACI</name>
<keyword evidence="1" id="KW-0472">Membrane</keyword>
<evidence type="ECO:0000256" key="1">
    <source>
        <dbReference type="SAM" id="Phobius"/>
    </source>
</evidence>